<dbReference type="RefSeq" id="WP_215486337.1">
    <property type="nucleotide sequence ID" value="NZ_BAAAPJ010000001.1"/>
</dbReference>
<evidence type="ECO:0000313" key="3">
    <source>
        <dbReference type="Proteomes" id="UP000740605"/>
    </source>
</evidence>
<reference evidence="2 3" key="1">
    <citation type="submission" date="2021-03" db="EMBL/GenBank/DDBJ databases">
        <title>Microbacterium pauli sp. nov., isolated from microfiltered milk.</title>
        <authorList>
            <person name="Bellassi P."/>
            <person name="Fontana A."/>
            <person name="Callegari M.L."/>
            <person name="Lorenzo M."/>
            <person name="Cappa F."/>
        </authorList>
    </citation>
    <scope>NUCLEOTIDE SEQUENCE [LARGE SCALE GENOMIC DNA]</scope>
    <source>
        <strain evidence="2 3">DSM 18909</strain>
    </source>
</reference>
<keyword evidence="3" id="KW-1185">Reference proteome</keyword>
<dbReference type="Proteomes" id="UP000740605">
    <property type="component" value="Unassembled WGS sequence"/>
</dbReference>
<dbReference type="EMBL" id="JAFLHG010000002">
    <property type="protein sequence ID" value="MBT8797093.1"/>
    <property type="molecule type" value="Genomic_DNA"/>
</dbReference>
<dbReference type="Pfam" id="PF17775">
    <property type="entry name" value="YchJ_M-like"/>
    <property type="match status" value="1"/>
</dbReference>
<protein>
    <recommendedName>
        <fullName evidence="1">YchJ-like middle NTF2-like domain-containing protein</fullName>
    </recommendedName>
</protein>
<feature type="domain" description="YchJ-like middle NTF2-like" evidence="1">
    <location>
        <begin position="39"/>
        <end position="135"/>
    </location>
</feature>
<evidence type="ECO:0000259" key="1">
    <source>
        <dbReference type="Pfam" id="PF17775"/>
    </source>
</evidence>
<dbReference type="SUPFAM" id="SSF54427">
    <property type="entry name" value="NTF2-like"/>
    <property type="match status" value="1"/>
</dbReference>
<accession>A0ABS5XRD7</accession>
<gene>
    <name evidence="2" type="ORF">J0P97_03255</name>
</gene>
<sequence length="144" mass="15400">MSFGAAAHRARPHGSRCPCGGETFGACCGPLLDGAAAATAVELMRSRFTAFAVGDAGYLLRTWHPMTSPASLDLDAGLRWERLEIVRTAAGGPDDARGIVEFRAHWRASGSGERGVLHETSRFRRAAGGWLYVDGDVDEGAQRR</sequence>
<dbReference type="Gene3D" id="3.10.450.50">
    <property type="match status" value="1"/>
</dbReference>
<organism evidence="2 3">
    <name type="scientific">Microbacterium flavum</name>
    <dbReference type="NCBI Taxonomy" id="415216"/>
    <lineage>
        <taxon>Bacteria</taxon>
        <taxon>Bacillati</taxon>
        <taxon>Actinomycetota</taxon>
        <taxon>Actinomycetes</taxon>
        <taxon>Micrococcales</taxon>
        <taxon>Microbacteriaceae</taxon>
        <taxon>Microbacterium</taxon>
    </lineage>
</organism>
<dbReference type="InterPro" id="IPR032710">
    <property type="entry name" value="NTF2-like_dom_sf"/>
</dbReference>
<name>A0ABS5XRD7_9MICO</name>
<evidence type="ECO:0000313" key="2">
    <source>
        <dbReference type="EMBL" id="MBT8797093.1"/>
    </source>
</evidence>
<proteinExistence type="predicted"/>
<dbReference type="InterPro" id="IPR048469">
    <property type="entry name" value="YchJ-like_M"/>
</dbReference>
<comment type="caution">
    <text evidence="2">The sequence shown here is derived from an EMBL/GenBank/DDBJ whole genome shotgun (WGS) entry which is preliminary data.</text>
</comment>